<dbReference type="PANTHER" id="PTHR30231">
    <property type="entry name" value="DNA POLYMERASE III SUBUNIT EPSILON"/>
    <property type="match status" value="1"/>
</dbReference>
<dbReference type="OrthoDB" id="190275at2"/>
<dbReference type="GO" id="GO:0008408">
    <property type="term" value="F:3'-5' exonuclease activity"/>
    <property type="evidence" value="ECO:0007669"/>
    <property type="project" value="TreeGrafter"/>
</dbReference>
<dbReference type="SMART" id="SM00479">
    <property type="entry name" value="EXOIII"/>
    <property type="match status" value="1"/>
</dbReference>
<dbReference type="KEGG" id="lyd:D7I47_01815"/>
<dbReference type="Proteomes" id="UP000278886">
    <property type="component" value="Chromosome"/>
</dbReference>
<dbReference type="InterPro" id="IPR036420">
    <property type="entry name" value="BRCT_dom_sf"/>
</dbReference>
<evidence type="ECO:0000256" key="1">
    <source>
        <dbReference type="ARBA" id="ARBA00022722"/>
    </source>
</evidence>
<organism evidence="5 6">
    <name type="scientific">Protaetiibacter intestinalis</name>
    <dbReference type="NCBI Taxonomy" id="2419774"/>
    <lineage>
        <taxon>Bacteria</taxon>
        <taxon>Bacillati</taxon>
        <taxon>Actinomycetota</taxon>
        <taxon>Actinomycetes</taxon>
        <taxon>Micrococcales</taxon>
        <taxon>Microbacteriaceae</taxon>
        <taxon>Protaetiibacter</taxon>
    </lineage>
</organism>
<sequence length="440" mass="46762">MTGPDGIPHRSSLPAAYPAFTTTAFDGFAVVDVETTGLSPRGDRVIELAIVHVDPMGEQTGRWETLLNPGRDLGPQRVHGIRAADVLEAPTFADVATELVGLLDGRVAVAHHADFDSAFLFAEFERAGVGVWNRPDFLCTMRLARHFLPGCGRSLGDCCAAYDIPLEHAHRALDDAVATAQLLGAYLGEARRHPQLADPFTGLAGGRWPSAAIGVGRAVPWKARPPAPSVTTVERFLPSLAVRMPPGSEPGDVDEYLALLDRALLDRVLAVHESDALLACAERLHLDRDTVEELHRGYFIALTRVAWEDGILTEGEIDQLIAVAELLALPTAVIEAALDPQRAARIVLQPRRPTAPPGGFALAAGDAVVLTGELSRPRAVWEQELAALGLVPGAAVTRRTALLVAADPDSSSGKARKARQYGVPIVAESGLTALLESLAG</sequence>
<dbReference type="CDD" id="cd06127">
    <property type="entry name" value="DEDDh"/>
    <property type="match status" value="1"/>
</dbReference>
<protein>
    <submittedName>
        <fullName evidence="5">DNA polymerase III subunit epsilon</fullName>
    </submittedName>
</protein>
<dbReference type="AlphaFoldDB" id="A0A387B470"/>
<dbReference type="Pfam" id="PF00929">
    <property type="entry name" value="RNase_T"/>
    <property type="match status" value="1"/>
</dbReference>
<dbReference type="Gene3D" id="3.30.420.10">
    <property type="entry name" value="Ribonuclease H-like superfamily/Ribonuclease H"/>
    <property type="match status" value="1"/>
</dbReference>
<keyword evidence="6" id="KW-1185">Reference proteome</keyword>
<dbReference type="PANTHER" id="PTHR30231:SF4">
    <property type="entry name" value="PROTEIN NEN2"/>
    <property type="match status" value="1"/>
</dbReference>
<dbReference type="FunFam" id="3.30.420.10:FF:000045">
    <property type="entry name" value="3'-5' exonuclease DinG"/>
    <property type="match status" value="1"/>
</dbReference>
<proteinExistence type="predicted"/>
<accession>A0A387B470</accession>
<gene>
    <name evidence="5" type="ORF">D7I47_01815</name>
</gene>
<evidence type="ECO:0000259" key="4">
    <source>
        <dbReference type="SMART" id="SM00479"/>
    </source>
</evidence>
<dbReference type="Gene3D" id="3.40.50.10190">
    <property type="entry name" value="BRCT domain"/>
    <property type="match status" value="1"/>
</dbReference>
<reference evidence="6" key="1">
    <citation type="submission" date="2018-09" db="EMBL/GenBank/DDBJ databases">
        <title>Genome sequencing of strain 2DFWR-13.</title>
        <authorList>
            <person name="Heo J."/>
            <person name="Kim S.-J."/>
            <person name="Kwon S.-W."/>
        </authorList>
    </citation>
    <scope>NUCLEOTIDE SEQUENCE [LARGE SCALE GENOMIC DNA]</scope>
    <source>
        <strain evidence="6">2DFWR-13</strain>
    </source>
</reference>
<dbReference type="RefSeq" id="WP_120761458.1">
    <property type="nucleotide sequence ID" value="NZ_CP032630.1"/>
</dbReference>
<keyword evidence="1" id="KW-0540">Nuclease</keyword>
<dbReference type="GO" id="GO:0005829">
    <property type="term" value="C:cytosol"/>
    <property type="evidence" value="ECO:0007669"/>
    <property type="project" value="TreeGrafter"/>
</dbReference>
<evidence type="ECO:0000256" key="2">
    <source>
        <dbReference type="ARBA" id="ARBA00022801"/>
    </source>
</evidence>
<dbReference type="InterPro" id="IPR036397">
    <property type="entry name" value="RNaseH_sf"/>
</dbReference>
<evidence type="ECO:0000256" key="3">
    <source>
        <dbReference type="ARBA" id="ARBA00022839"/>
    </source>
</evidence>
<dbReference type="InterPro" id="IPR013520">
    <property type="entry name" value="Ribonucl_H"/>
</dbReference>
<name>A0A387B470_9MICO</name>
<keyword evidence="2" id="KW-0378">Hydrolase</keyword>
<keyword evidence="3" id="KW-0269">Exonuclease</keyword>
<dbReference type="SUPFAM" id="SSF52113">
    <property type="entry name" value="BRCT domain"/>
    <property type="match status" value="1"/>
</dbReference>
<dbReference type="SUPFAM" id="SSF53098">
    <property type="entry name" value="Ribonuclease H-like"/>
    <property type="match status" value="1"/>
</dbReference>
<dbReference type="GO" id="GO:0003676">
    <property type="term" value="F:nucleic acid binding"/>
    <property type="evidence" value="ECO:0007669"/>
    <property type="project" value="InterPro"/>
</dbReference>
<evidence type="ECO:0000313" key="5">
    <source>
        <dbReference type="EMBL" id="AYF97107.1"/>
    </source>
</evidence>
<dbReference type="EMBL" id="CP032630">
    <property type="protein sequence ID" value="AYF97107.1"/>
    <property type="molecule type" value="Genomic_DNA"/>
</dbReference>
<evidence type="ECO:0000313" key="6">
    <source>
        <dbReference type="Proteomes" id="UP000278886"/>
    </source>
</evidence>
<feature type="domain" description="Exonuclease" evidence="4">
    <location>
        <begin position="27"/>
        <end position="192"/>
    </location>
</feature>
<dbReference type="InterPro" id="IPR012337">
    <property type="entry name" value="RNaseH-like_sf"/>
</dbReference>